<reference evidence="1 2" key="1">
    <citation type="submission" date="2016-10" db="EMBL/GenBank/DDBJ databases">
        <authorList>
            <person name="de Groot N.N."/>
        </authorList>
    </citation>
    <scope>NUCLEOTIDE SEQUENCE [LARGE SCALE GENOMIC DNA]</scope>
    <source>
        <strain evidence="1 2">DSM 25186</strain>
    </source>
</reference>
<dbReference type="InterPro" id="IPR012657">
    <property type="entry name" value="23S_rRNA-intervening_sequence"/>
</dbReference>
<dbReference type="InterPro" id="IPR036583">
    <property type="entry name" value="23S_rRNA_IVS_sf"/>
</dbReference>
<dbReference type="SUPFAM" id="SSF158446">
    <property type="entry name" value="IVS-encoded protein-like"/>
    <property type="match status" value="1"/>
</dbReference>
<evidence type="ECO:0000313" key="1">
    <source>
        <dbReference type="EMBL" id="SDM42961.1"/>
    </source>
</evidence>
<accession>A0A1G9T5J7</accession>
<organism evidence="1 2">
    <name type="scientific">Catalinimonas alkaloidigena</name>
    <dbReference type="NCBI Taxonomy" id="1075417"/>
    <lineage>
        <taxon>Bacteria</taxon>
        <taxon>Pseudomonadati</taxon>
        <taxon>Bacteroidota</taxon>
        <taxon>Cytophagia</taxon>
        <taxon>Cytophagales</taxon>
        <taxon>Catalimonadaceae</taxon>
        <taxon>Catalinimonas</taxon>
    </lineage>
</organism>
<dbReference type="Gene3D" id="1.20.1440.60">
    <property type="entry name" value="23S rRNA-intervening sequence"/>
    <property type="match status" value="1"/>
</dbReference>
<dbReference type="STRING" id="1075417.SAMN05421823_11393"/>
<dbReference type="PANTHER" id="PTHR38471">
    <property type="entry name" value="FOUR HELIX BUNDLE PROTEIN"/>
    <property type="match status" value="1"/>
</dbReference>
<name>A0A1G9T5J7_9BACT</name>
<dbReference type="PANTHER" id="PTHR38471:SF2">
    <property type="entry name" value="FOUR HELIX BUNDLE PROTEIN"/>
    <property type="match status" value="1"/>
</dbReference>
<proteinExistence type="predicted"/>
<dbReference type="NCBIfam" id="TIGR02436">
    <property type="entry name" value="four helix bundle protein"/>
    <property type="match status" value="1"/>
</dbReference>
<dbReference type="CDD" id="cd16377">
    <property type="entry name" value="23S_rRNA_IVP_like"/>
    <property type="match status" value="1"/>
</dbReference>
<dbReference type="Pfam" id="PF05635">
    <property type="entry name" value="23S_rRNA_IVP"/>
    <property type="match status" value="1"/>
</dbReference>
<gene>
    <name evidence="1" type="ORF">SAMN05421823_11393</name>
</gene>
<sequence length="127" mass="14650">MVLIEKAIMQDFRKLMVWQKAHQLVLEVYRVSNRFPKEEVYGLTNQLRRASVSIPANIAEGCGKYSDKDIANYFQISLGSLHETEYYFLLCKELGYLTPEEHASLQAVLQAIKAMLIRLIQKVRQAS</sequence>
<protein>
    <submittedName>
        <fullName evidence="1">Four helix bundle protein</fullName>
    </submittedName>
</protein>
<keyword evidence="2" id="KW-1185">Reference proteome</keyword>
<dbReference type="RefSeq" id="WP_245706171.1">
    <property type="nucleotide sequence ID" value="NZ_FNFO01000013.1"/>
</dbReference>
<dbReference type="EMBL" id="FNFO01000013">
    <property type="protein sequence ID" value="SDM42961.1"/>
    <property type="molecule type" value="Genomic_DNA"/>
</dbReference>
<dbReference type="Proteomes" id="UP000198510">
    <property type="component" value="Unassembled WGS sequence"/>
</dbReference>
<dbReference type="AlphaFoldDB" id="A0A1G9T5J7"/>
<evidence type="ECO:0000313" key="2">
    <source>
        <dbReference type="Proteomes" id="UP000198510"/>
    </source>
</evidence>